<dbReference type="PANTHER" id="PTHR33067">
    <property type="entry name" value="RNA-DIRECTED DNA POLYMERASE-RELATED"/>
    <property type="match status" value="1"/>
</dbReference>
<proteinExistence type="predicted"/>
<feature type="compositionally biased region" description="Basic and acidic residues" evidence="1">
    <location>
        <begin position="62"/>
        <end position="94"/>
    </location>
</feature>
<organism evidence="2 3">
    <name type="scientific">Actinidia rufa</name>
    <dbReference type="NCBI Taxonomy" id="165716"/>
    <lineage>
        <taxon>Eukaryota</taxon>
        <taxon>Viridiplantae</taxon>
        <taxon>Streptophyta</taxon>
        <taxon>Embryophyta</taxon>
        <taxon>Tracheophyta</taxon>
        <taxon>Spermatophyta</taxon>
        <taxon>Magnoliopsida</taxon>
        <taxon>eudicotyledons</taxon>
        <taxon>Gunneridae</taxon>
        <taxon>Pentapetalae</taxon>
        <taxon>asterids</taxon>
        <taxon>Ericales</taxon>
        <taxon>Actinidiaceae</taxon>
        <taxon>Actinidia</taxon>
    </lineage>
</organism>
<keyword evidence="3" id="KW-1185">Reference proteome</keyword>
<dbReference type="OrthoDB" id="778454at2759"/>
<accession>A0A7J0FXL4</accession>
<dbReference type="Proteomes" id="UP000585474">
    <property type="component" value="Unassembled WGS sequence"/>
</dbReference>
<reference evidence="2 3" key="1">
    <citation type="submission" date="2019-07" db="EMBL/GenBank/DDBJ databases">
        <title>De Novo Assembly of kiwifruit Actinidia rufa.</title>
        <authorList>
            <person name="Sugita-Konishi S."/>
            <person name="Sato K."/>
            <person name="Mori E."/>
            <person name="Abe Y."/>
            <person name="Kisaki G."/>
            <person name="Hamano K."/>
            <person name="Suezawa K."/>
            <person name="Otani M."/>
            <person name="Fukuda T."/>
            <person name="Manabe T."/>
            <person name="Gomi K."/>
            <person name="Tabuchi M."/>
            <person name="Akimitsu K."/>
            <person name="Kataoka I."/>
        </authorList>
    </citation>
    <scope>NUCLEOTIDE SEQUENCE [LARGE SCALE GENOMIC DNA]</scope>
    <source>
        <strain evidence="3">cv. Fuchu</strain>
    </source>
</reference>
<dbReference type="InterPro" id="IPR021109">
    <property type="entry name" value="Peptidase_aspartic_dom_sf"/>
</dbReference>
<evidence type="ECO:0000313" key="2">
    <source>
        <dbReference type="EMBL" id="GFZ03423.1"/>
    </source>
</evidence>
<dbReference type="AlphaFoldDB" id="A0A7J0FXL4"/>
<dbReference type="CDD" id="cd00303">
    <property type="entry name" value="retropepsin_like"/>
    <property type="match status" value="1"/>
</dbReference>
<sequence>MLESLVIAQQTQGRFPTQPQQNLKPTNCIEETHEQVQAITTLRSGKKIDKTIAPKRVIQGGEESKDLGGESERQKVEEERKKSKGKEGEHDSEPAAKVSNDITIEDLKHTPFPHRLAKVNKANLNAKIYDVFKQVRINIPMLDAIKQIPSYAKFLKKLCTVKRNLHVKETAMMNESQSAILQCKSMPKYKNPGYATISCIIGGCKIDRALLDLGSSVNLLPYSVYKDLGLGELKPARITLELDDRFVKVSRDIIEDVLIQVDTVYYLVDFIVLDTQPVDCESSKRHIPVILGIPFLATANAVIHCRHGLLKLSFGNMTLEINIFTLGKQMREVDQIEKIHVIESIIQEHVDREFMEDSIERALIWSEPHDQLESESVSFRDTSIVSEESDPVMYVGHGPQLLNLLHQMLLSLFHLRKNHQFQKENLCRPHLSMRFLEKVSLTLLSYPLA</sequence>
<dbReference type="EMBL" id="BJWL01000016">
    <property type="protein sequence ID" value="GFZ03423.1"/>
    <property type="molecule type" value="Genomic_DNA"/>
</dbReference>
<feature type="region of interest" description="Disordered" evidence="1">
    <location>
        <begin position="50"/>
        <end position="99"/>
    </location>
</feature>
<feature type="compositionally biased region" description="Polar residues" evidence="1">
    <location>
        <begin position="8"/>
        <end position="25"/>
    </location>
</feature>
<comment type="caution">
    <text evidence="2">The sequence shown here is derived from an EMBL/GenBank/DDBJ whole genome shotgun (WGS) entry which is preliminary data.</text>
</comment>
<dbReference type="Gene3D" id="2.40.70.10">
    <property type="entry name" value="Acid Proteases"/>
    <property type="match status" value="1"/>
</dbReference>
<feature type="region of interest" description="Disordered" evidence="1">
    <location>
        <begin position="8"/>
        <end position="27"/>
    </location>
</feature>
<gene>
    <name evidence="2" type="ORF">Acr_16g0000470</name>
</gene>
<evidence type="ECO:0000313" key="3">
    <source>
        <dbReference type="Proteomes" id="UP000585474"/>
    </source>
</evidence>
<evidence type="ECO:0000256" key="1">
    <source>
        <dbReference type="SAM" id="MobiDB-lite"/>
    </source>
</evidence>
<dbReference type="PANTHER" id="PTHR33067:SF32">
    <property type="entry name" value="ASPARTIC PEPTIDASE DDI1-TYPE DOMAIN-CONTAINING PROTEIN"/>
    <property type="match status" value="1"/>
</dbReference>
<protein>
    <recommendedName>
        <fullName evidence="4">Aspartic peptidase DDI1-type domain-containing protein</fullName>
    </recommendedName>
</protein>
<evidence type="ECO:0008006" key="4">
    <source>
        <dbReference type="Google" id="ProtNLM"/>
    </source>
</evidence>
<name>A0A7J0FXL4_9ERIC</name>